<dbReference type="AlphaFoldDB" id="A0A537JP77"/>
<evidence type="ECO:0000313" key="2">
    <source>
        <dbReference type="Proteomes" id="UP000318093"/>
    </source>
</evidence>
<evidence type="ECO:0000313" key="1">
    <source>
        <dbReference type="EMBL" id="TMI85102.1"/>
    </source>
</evidence>
<dbReference type="SUPFAM" id="SSF51230">
    <property type="entry name" value="Single hybrid motif"/>
    <property type="match status" value="1"/>
</dbReference>
<dbReference type="Proteomes" id="UP000318093">
    <property type="component" value="Unassembled WGS sequence"/>
</dbReference>
<name>A0A537JP77_9BACT</name>
<gene>
    <name evidence="1" type="ORF">E6H03_00955</name>
</gene>
<accession>A0A537JP77</accession>
<sequence length="109" mass="11141">MASVRTFRTFNIVLAVAALAAIVLIPATAQQRPTVLVRVVISGEVLPLQLAKVGQLVKQGDPIVFLRGTSSGAAGPAAVAPVDGQVVQVTVRAGDHVNIGDVVAAIQPQ</sequence>
<dbReference type="Gene3D" id="2.40.50.100">
    <property type="match status" value="1"/>
</dbReference>
<reference evidence="1 2" key="1">
    <citation type="journal article" date="2019" name="Nat. Microbiol.">
        <title>Mediterranean grassland soil C-N compound turnover is dependent on rainfall and depth, and is mediated by genomically divergent microorganisms.</title>
        <authorList>
            <person name="Diamond S."/>
            <person name="Andeer P.F."/>
            <person name="Li Z."/>
            <person name="Crits-Christoph A."/>
            <person name="Burstein D."/>
            <person name="Anantharaman K."/>
            <person name="Lane K.R."/>
            <person name="Thomas B.C."/>
            <person name="Pan C."/>
            <person name="Northen T.R."/>
            <person name="Banfield J.F."/>
        </authorList>
    </citation>
    <scope>NUCLEOTIDE SEQUENCE [LARGE SCALE GENOMIC DNA]</scope>
    <source>
        <strain evidence="1">NP_6</strain>
    </source>
</reference>
<dbReference type="InterPro" id="IPR011053">
    <property type="entry name" value="Single_hybrid_motif"/>
</dbReference>
<protein>
    <submittedName>
        <fullName evidence="1">Biotin/lipoyl-binding protein</fullName>
    </submittedName>
</protein>
<organism evidence="1 2">
    <name type="scientific">Candidatus Segetimicrobium genomatis</name>
    <dbReference type="NCBI Taxonomy" id="2569760"/>
    <lineage>
        <taxon>Bacteria</taxon>
        <taxon>Bacillati</taxon>
        <taxon>Candidatus Sysuimicrobiota</taxon>
        <taxon>Candidatus Sysuimicrobiia</taxon>
        <taxon>Candidatus Sysuimicrobiales</taxon>
        <taxon>Candidatus Segetimicrobiaceae</taxon>
        <taxon>Candidatus Segetimicrobium</taxon>
    </lineage>
</organism>
<dbReference type="EMBL" id="VBAN01000030">
    <property type="protein sequence ID" value="TMI85102.1"/>
    <property type="molecule type" value="Genomic_DNA"/>
</dbReference>
<comment type="caution">
    <text evidence="1">The sequence shown here is derived from an EMBL/GenBank/DDBJ whole genome shotgun (WGS) entry which is preliminary data.</text>
</comment>
<proteinExistence type="predicted"/>